<keyword evidence="2" id="KW-1185">Reference proteome</keyword>
<gene>
    <name evidence="1" type="ORF">GJE22_04080</name>
</gene>
<evidence type="ECO:0000313" key="1">
    <source>
        <dbReference type="EMBL" id="MRX79782.1"/>
    </source>
</evidence>
<proteinExistence type="predicted"/>
<accession>A0A7K0G812</accession>
<dbReference type="RefSeq" id="WP_144688111.1">
    <property type="nucleotide sequence ID" value="NZ_VLLQ01000005.1"/>
</dbReference>
<protein>
    <submittedName>
        <fullName evidence="1">Uncharacterized protein</fullName>
    </submittedName>
</protein>
<dbReference type="PROSITE" id="PS51257">
    <property type="entry name" value="PROKAR_LIPOPROTEIN"/>
    <property type="match status" value="1"/>
</dbReference>
<comment type="caution">
    <text evidence="1">The sequence shown here is derived from an EMBL/GenBank/DDBJ whole genome shotgun (WGS) entry which is preliminary data.</text>
</comment>
<dbReference type="AlphaFoldDB" id="A0A7K0G812"/>
<dbReference type="EMBL" id="VTFZ01000003">
    <property type="protein sequence ID" value="MRX79782.1"/>
    <property type="molecule type" value="Genomic_DNA"/>
</dbReference>
<dbReference type="Proteomes" id="UP000470010">
    <property type="component" value="Unassembled WGS sequence"/>
</dbReference>
<sequence length="192" mass="21932">MDRSYVRSQLASHYVLLSCEGSFEAVVVKRLIEGKRLLAQSDYLVEDSRTAELYTRLRKPADIIARFLRYDYPSEAGDGKLVLARIVDKEAKTGKADRSYHGRVIPFDFVTRPEIEMLAVIKEDAESRWDAARRKDKQLKVSQFCKAELGLSKSFAQLEKYWADVDELVWCIGAYHKKHGKSGLLDISDLLA</sequence>
<organism evidence="1 2">
    <name type="scientific">Enorma shizhengliae</name>
    <dbReference type="NCBI Taxonomy" id="2606615"/>
    <lineage>
        <taxon>Bacteria</taxon>
        <taxon>Bacillati</taxon>
        <taxon>Actinomycetota</taxon>
        <taxon>Coriobacteriia</taxon>
        <taxon>Coriobacteriales</taxon>
        <taxon>Coriobacteriaceae</taxon>
        <taxon>Enorma</taxon>
    </lineage>
</organism>
<reference evidence="2" key="1">
    <citation type="submission" date="2019-08" db="EMBL/GenBank/DDBJ databases">
        <title>Arthrobacter sp. nov., isolated from plateau pika and Tibetan wild ass.</title>
        <authorList>
            <person name="Ge Y."/>
        </authorList>
    </citation>
    <scope>NUCLEOTIDE SEQUENCE [LARGE SCALE GENOMIC DNA]</scope>
    <source>
        <strain evidence="2">HF-1365</strain>
    </source>
</reference>
<name>A0A7K0G812_9ACTN</name>
<evidence type="ECO:0000313" key="2">
    <source>
        <dbReference type="Proteomes" id="UP000470010"/>
    </source>
</evidence>